<dbReference type="SMART" id="SM00355">
    <property type="entry name" value="ZnF_C2H2"/>
    <property type="match status" value="4"/>
</dbReference>
<feature type="transmembrane region" description="Helical" evidence="2">
    <location>
        <begin position="808"/>
        <end position="832"/>
    </location>
</feature>
<feature type="transmembrane region" description="Helical" evidence="2">
    <location>
        <begin position="640"/>
        <end position="663"/>
    </location>
</feature>
<dbReference type="PANTHER" id="PTHR22718:SF36">
    <property type="entry name" value="G_PROTEIN_RECEP_F1_2 DOMAIN-CONTAINING PROTEIN-RELATED"/>
    <property type="match status" value="1"/>
</dbReference>
<feature type="transmembrane region" description="Helical" evidence="2">
    <location>
        <begin position="765"/>
        <end position="787"/>
    </location>
</feature>
<feature type="transmembrane region" description="Helical" evidence="2">
    <location>
        <begin position="683"/>
        <end position="705"/>
    </location>
</feature>
<dbReference type="CDD" id="cd00637">
    <property type="entry name" value="7tm_classA_rhodopsin-like"/>
    <property type="match status" value="1"/>
</dbReference>
<organism evidence="4 5">
    <name type="scientific">Steinernema hermaphroditum</name>
    <dbReference type="NCBI Taxonomy" id="289476"/>
    <lineage>
        <taxon>Eukaryota</taxon>
        <taxon>Metazoa</taxon>
        <taxon>Ecdysozoa</taxon>
        <taxon>Nematoda</taxon>
        <taxon>Chromadorea</taxon>
        <taxon>Rhabditida</taxon>
        <taxon>Tylenchina</taxon>
        <taxon>Panagrolaimomorpha</taxon>
        <taxon>Strongyloidoidea</taxon>
        <taxon>Steinernematidae</taxon>
        <taxon>Steinernema</taxon>
    </lineage>
</organism>
<dbReference type="Gene3D" id="1.20.1070.10">
    <property type="entry name" value="Rhodopsin 7-helix transmembrane proteins"/>
    <property type="match status" value="1"/>
</dbReference>
<keyword evidence="2" id="KW-1133">Transmembrane helix</keyword>
<feature type="transmembrane region" description="Helical" evidence="2">
    <location>
        <begin position="606"/>
        <end position="628"/>
    </location>
</feature>
<keyword evidence="2" id="KW-0472">Membrane</keyword>
<dbReference type="Gene3D" id="3.30.300.30">
    <property type="match status" value="1"/>
</dbReference>
<dbReference type="SUPFAM" id="SSF81321">
    <property type="entry name" value="Family A G protein-coupled receptor-like"/>
    <property type="match status" value="1"/>
</dbReference>
<dbReference type="EMBL" id="JAUCMV010000004">
    <property type="protein sequence ID" value="KAK0402510.1"/>
    <property type="molecule type" value="Genomic_DNA"/>
</dbReference>
<dbReference type="InterPro" id="IPR045851">
    <property type="entry name" value="AMP-bd_C_sf"/>
</dbReference>
<evidence type="ECO:0000313" key="5">
    <source>
        <dbReference type="Proteomes" id="UP001175271"/>
    </source>
</evidence>
<proteinExistence type="predicted"/>
<dbReference type="AlphaFoldDB" id="A0AA39HBC3"/>
<keyword evidence="5" id="KW-1185">Reference proteome</keyword>
<sequence length="863" mass="99038">MTKIQYDSIGVDHGGVGCWAFFSNKSNAILPSTEVEDLVLKEFSQVLLAKIVFDRNFAVLFYKSEEHLDSEIMEAIVAHLPSNKRPGLVCHVDDWPVTKNGKVDDEALLPEARKQIQLESSDSVKSIFKEYGVSLEEDKEETFQNLGFTSLQATELLFKLAPLIEEEMVGEMHRLPLSDEGKVVDLLKVLDYGSLKDSERKASVSDLQLVEEVGEVQYRGNLDLARNKQEKKKEKGIMVPPSTPSSVRPLDVDAVVYNFVKRTKPELLLEMFGKNRCHQLEQGDHRFDRSSFLSALEKVREDSKEEKCEAAETSERKEPSNSSKRSKVKITPELAVFDYFYERQNSEALKLLFNKEIRKDYGRKVDRMGIHMPSVLRMYAYHRRLHLKHENKECIEIWKCQMCKKEYRGIGVQILNHIGVHERIPVPCIIEGCEKVVYCPGSLFGHLKRTHVRYVEHLSAQQYCQYTKSQKSFYEQAKKVRDKYFPPESFIRFNDTKVTCTSRDFEDPKCRECGQIMKTSASRRTHIAHHLNLRYKCLFDGCSSQLVASSMTAHLNTVHKKKVAELSEQQIFAHKQMILGADRLVSCSVAMEHVDQLSPLVVRIVGLLYILLSSLFLFINGILFVTLWKSKELQTATYRIVRCICLACIVQLTVQLVGGIITFTDMIEDHVNKILGAVLQSGWFLYIGLSLSLAVDRLLCFVIISPKKCSRISIVVLSAAWILAFAYLVAFLLPDFDFGYCCSHQFLHWFYTEEAGALILKKTEVIIDFVILALIFLLYCIIFGFLIKMRKIGRTKAEAQSLKVEFRILIVAMISFAYEMTYLLWFFFGVSLMPHSPYRDVITTLWWIVDSGFFAISTLFFNS</sequence>
<keyword evidence="2" id="KW-0812">Transmembrane</keyword>
<feature type="compositionally biased region" description="Basic and acidic residues" evidence="1">
    <location>
        <begin position="304"/>
        <end position="319"/>
    </location>
</feature>
<feature type="region of interest" description="Disordered" evidence="1">
    <location>
        <begin position="304"/>
        <end position="325"/>
    </location>
</feature>
<dbReference type="SUPFAM" id="SSF56801">
    <property type="entry name" value="Acetyl-CoA synthetase-like"/>
    <property type="match status" value="1"/>
</dbReference>
<dbReference type="PANTHER" id="PTHR22718">
    <property type="entry name" value="SERPENTINE RECEPTOR, CLASS X"/>
    <property type="match status" value="1"/>
</dbReference>
<accession>A0AA39HBC3</accession>
<dbReference type="InterPro" id="IPR013087">
    <property type="entry name" value="Znf_C2H2_type"/>
</dbReference>
<comment type="caution">
    <text evidence="4">The sequence shown here is derived from an EMBL/GenBank/DDBJ whole genome shotgun (WGS) entry which is preliminary data.</text>
</comment>
<evidence type="ECO:0000256" key="2">
    <source>
        <dbReference type="SAM" id="Phobius"/>
    </source>
</evidence>
<gene>
    <name evidence="4" type="ORF">QR680_016374</name>
</gene>
<name>A0AA39HBC3_9BILA</name>
<reference evidence="4" key="1">
    <citation type="submission" date="2023-06" db="EMBL/GenBank/DDBJ databases">
        <title>Genomic analysis of the entomopathogenic nematode Steinernema hermaphroditum.</title>
        <authorList>
            <person name="Schwarz E.M."/>
            <person name="Heppert J.K."/>
            <person name="Baniya A."/>
            <person name="Schwartz H.T."/>
            <person name="Tan C.-H."/>
            <person name="Antoshechkin I."/>
            <person name="Sternberg P.W."/>
            <person name="Goodrich-Blair H."/>
            <person name="Dillman A.R."/>
        </authorList>
    </citation>
    <scope>NUCLEOTIDE SEQUENCE</scope>
    <source>
        <strain evidence="4">PS9179</strain>
        <tissue evidence="4">Whole animal</tissue>
    </source>
</reference>
<evidence type="ECO:0000313" key="4">
    <source>
        <dbReference type="EMBL" id="KAK0402510.1"/>
    </source>
</evidence>
<feature type="transmembrane region" description="Helical" evidence="2">
    <location>
        <begin position="712"/>
        <end position="733"/>
    </location>
</feature>
<feature type="domain" description="C2H2-type" evidence="3">
    <location>
        <begin position="510"/>
        <end position="530"/>
    </location>
</feature>
<evidence type="ECO:0000259" key="3">
    <source>
        <dbReference type="PROSITE" id="PS00028"/>
    </source>
</evidence>
<feature type="transmembrane region" description="Helical" evidence="2">
    <location>
        <begin position="844"/>
        <end position="861"/>
    </location>
</feature>
<dbReference type="PROSITE" id="PS00028">
    <property type="entry name" value="ZINC_FINGER_C2H2_1"/>
    <property type="match status" value="1"/>
</dbReference>
<dbReference type="Proteomes" id="UP001175271">
    <property type="component" value="Unassembled WGS sequence"/>
</dbReference>
<evidence type="ECO:0000256" key="1">
    <source>
        <dbReference type="SAM" id="MobiDB-lite"/>
    </source>
</evidence>
<protein>
    <recommendedName>
        <fullName evidence="3">C2H2-type domain-containing protein</fullName>
    </recommendedName>
</protein>